<sequence length="283" mass="31160">MASPQKVVVIASNNAPKIKATQEGFTRMLPGSYDFQGLSVGSNVSDQPFSDEETLRGATNRARNAQTAQPQADFWVGIEGGVEDYNGAISSFAWVVVIGQDGRVGKARTSAYFLSDETCKLLKDGVELGHADDMVFGQTNSKNKQGSVGILTGGVIDRADYYTQAVVLALIPFKDGPCYVFLSNLPTQQLPNLGNQMNPFFWIYALFLQDLRTKHIPDLNELVVALFCGANVFKSSHHTIMLLDLFELGTGLVFLLVRSEQHSDLHTTEDERRQTSRQRRGHG</sequence>
<keyword evidence="3" id="KW-0479">Metal-binding</keyword>
<evidence type="ECO:0000256" key="4">
    <source>
        <dbReference type="ARBA" id="ARBA00022741"/>
    </source>
</evidence>
<keyword evidence="7" id="KW-0546">Nucleotide metabolism</keyword>
<evidence type="ECO:0000313" key="14">
    <source>
        <dbReference type="EMBL" id="KAF4471030.1"/>
    </source>
</evidence>
<keyword evidence="15" id="KW-1185">Reference proteome</keyword>
<evidence type="ECO:0000256" key="6">
    <source>
        <dbReference type="ARBA" id="ARBA00022842"/>
    </source>
</evidence>
<dbReference type="Pfam" id="PF01931">
    <property type="entry name" value="NTPase_I-T"/>
    <property type="match status" value="1"/>
</dbReference>
<evidence type="ECO:0000256" key="12">
    <source>
        <dbReference type="SAM" id="MobiDB-lite"/>
    </source>
</evidence>
<name>A0A8H4PFS6_9HYPO</name>
<evidence type="ECO:0000256" key="3">
    <source>
        <dbReference type="ARBA" id="ARBA00022723"/>
    </source>
</evidence>
<dbReference type="EC" id="3.6.1.73" evidence="9"/>
<dbReference type="InterPro" id="IPR029001">
    <property type="entry name" value="ITPase-like_fam"/>
</dbReference>
<dbReference type="GO" id="GO:0009117">
    <property type="term" value="P:nucleotide metabolic process"/>
    <property type="evidence" value="ECO:0007669"/>
    <property type="project" value="UniProtKB-KW"/>
</dbReference>
<evidence type="ECO:0000256" key="7">
    <source>
        <dbReference type="ARBA" id="ARBA00023080"/>
    </source>
</evidence>
<dbReference type="InterPro" id="IPR050299">
    <property type="entry name" value="YjjX_NTPase"/>
</dbReference>
<comment type="cofactor">
    <cofactor evidence="2">
        <name>Mg(2+)</name>
        <dbReference type="ChEBI" id="CHEBI:18420"/>
    </cofactor>
</comment>
<evidence type="ECO:0000256" key="8">
    <source>
        <dbReference type="ARBA" id="ARBA00023211"/>
    </source>
</evidence>
<evidence type="ECO:0000313" key="15">
    <source>
        <dbReference type="Proteomes" id="UP000554235"/>
    </source>
</evidence>
<comment type="cofactor">
    <cofactor evidence="1">
        <name>Mn(2+)</name>
        <dbReference type="ChEBI" id="CHEBI:29035"/>
    </cofactor>
</comment>
<dbReference type="AlphaFoldDB" id="A0A8H4PFS6"/>
<feature type="region of interest" description="Disordered" evidence="12">
    <location>
        <begin position="46"/>
        <end position="66"/>
    </location>
</feature>
<dbReference type="OrthoDB" id="300709at2759"/>
<dbReference type="PANTHER" id="PTHR34699">
    <property type="match status" value="1"/>
</dbReference>
<dbReference type="EMBL" id="JAADYS010000259">
    <property type="protein sequence ID" value="KAF4471030.1"/>
    <property type="molecule type" value="Genomic_DNA"/>
</dbReference>
<dbReference type="GO" id="GO:0000166">
    <property type="term" value="F:nucleotide binding"/>
    <property type="evidence" value="ECO:0007669"/>
    <property type="project" value="UniProtKB-KW"/>
</dbReference>
<evidence type="ECO:0000256" key="1">
    <source>
        <dbReference type="ARBA" id="ARBA00001936"/>
    </source>
</evidence>
<organism evidence="14 15">
    <name type="scientific">Fusarium albosuccineum</name>
    <dbReference type="NCBI Taxonomy" id="1237068"/>
    <lineage>
        <taxon>Eukaryota</taxon>
        <taxon>Fungi</taxon>
        <taxon>Dikarya</taxon>
        <taxon>Ascomycota</taxon>
        <taxon>Pezizomycotina</taxon>
        <taxon>Sordariomycetes</taxon>
        <taxon>Hypocreomycetidae</taxon>
        <taxon>Hypocreales</taxon>
        <taxon>Nectriaceae</taxon>
        <taxon>Fusarium</taxon>
        <taxon>Fusarium decemcellulare species complex</taxon>
    </lineage>
</organism>
<keyword evidence="4" id="KW-0547">Nucleotide-binding</keyword>
<dbReference type="InterPro" id="IPR002786">
    <property type="entry name" value="Non_canon_purine_NTPase"/>
</dbReference>
<evidence type="ECO:0000259" key="13">
    <source>
        <dbReference type="Pfam" id="PF01931"/>
    </source>
</evidence>
<evidence type="ECO:0000256" key="10">
    <source>
        <dbReference type="ARBA" id="ARBA00048174"/>
    </source>
</evidence>
<protein>
    <recommendedName>
        <fullName evidence="9">inosine/xanthosine triphosphatase</fullName>
        <ecNumber evidence="9">3.6.1.73</ecNumber>
    </recommendedName>
</protein>
<dbReference type="InterPro" id="IPR026533">
    <property type="entry name" value="NTPase/PRRC1"/>
</dbReference>
<comment type="catalytic activity">
    <reaction evidence="11">
        <text>XTP + H2O = XDP + phosphate + H(+)</text>
        <dbReference type="Rhea" id="RHEA:28406"/>
        <dbReference type="ChEBI" id="CHEBI:15377"/>
        <dbReference type="ChEBI" id="CHEBI:15378"/>
        <dbReference type="ChEBI" id="CHEBI:43474"/>
        <dbReference type="ChEBI" id="CHEBI:59884"/>
        <dbReference type="ChEBI" id="CHEBI:61314"/>
        <dbReference type="EC" id="3.6.1.73"/>
    </reaction>
</comment>
<comment type="catalytic activity">
    <reaction evidence="10">
        <text>ITP + H2O = IDP + phosphate + H(+)</text>
        <dbReference type="Rhea" id="RHEA:28330"/>
        <dbReference type="ChEBI" id="CHEBI:15377"/>
        <dbReference type="ChEBI" id="CHEBI:15378"/>
        <dbReference type="ChEBI" id="CHEBI:43474"/>
        <dbReference type="ChEBI" id="CHEBI:58280"/>
        <dbReference type="ChEBI" id="CHEBI:61402"/>
        <dbReference type="EC" id="3.6.1.73"/>
    </reaction>
</comment>
<feature type="domain" description="Non-canonical purine NTP phosphatase/PRRC1" evidence="13">
    <location>
        <begin position="11"/>
        <end position="173"/>
    </location>
</feature>
<dbReference type="PANTHER" id="PTHR34699:SF2">
    <property type="entry name" value="NON-CANONICAL PURINE NTP PHOSPHATASE_PRRC1 DOMAIN-CONTAINING PROTEIN"/>
    <property type="match status" value="1"/>
</dbReference>
<keyword evidence="5" id="KW-0378">Hydrolase</keyword>
<accession>A0A8H4PFS6</accession>
<dbReference type="HAMAP" id="MF_00648">
    <property type="entry name" value="Non_canon_purine_NTPase_YjjX"/>
    <property type="match status" value="1"/>
</dbReference>
<dbReference type="SUPFAM" id="SSF52972">
    <property type="entry name" value="ITPase-like"/>
    <property type="match status" value="1"/>
</dbReference>
<keyword evidence="6" id="KW-0460">Magnesium</keyword>
<dbReference type="GO" id="GO:0046872">
    <property type="term" value="F:metal ion binding"/>
    <property type="evidence" value="ECO:0007669"/>
    <property type="project" value="UniProtKB-KW"/>
</dbReference>
<comment type="caution">
    <text evidence="14">The sequence shown here is derived from an EMBL/GenBank/DDBJ whole genome shotgun (WGS) entry which is preliminary data.</text>
</comment>
<evidence type="ECO:0000256" key="11">
    <source>
        <dbReference type="ARBA" id="ARBA00048781"/>
    </source>
</evidence>
<evidence type="ECO:0000256" key="2">
    <source>
        <dbReference type="ARBA" id="ARBA00001946"/>
    </source>
</evidence>
<dbReference type="GO" id="GO:0103023">
    <property type="term" value="F:ITPase activity"/>
    <property type="evidence" value="ECO:0007669"/>
    <property type="project" value="UniProtKB-EC"/>
</dbReference>
<reference evidence="14 15" key="1">
    <citation type="submission" date="2020-01" db="EMBL/GenBank/DDBJ databases">
        <title>Identification and distribution of gene clusters putatively required for synthesis of sphingolipid metabolism inhibitors in phylogenetically diverse species of the filamentous fungus Fusarium.</title>
        <authorList>
            <person name="Kim H.-S."/>
            <person name="Busman M."/>
            <person name="Brown D.W."/>
            <person name="Divon H."/>
            <person name="Uhlig S."/>
            <person name="Proctor R.H."/>
        </authorList>
    </citation>
    <scope>NUCLEOTIDE SEQUENCE [LARGE SCALE GENOMIC DNA]</scope>
    <source>
        <strain evidence="14 15">NRRL 20459</strain>
    </source>
</reference>
<evidence type="ECO:0000256" key="5">
    <source>
        <dbReference type="ARBA" id="ARBA00022801"/>
    </source>
</evidence>
<dbReference type="Proteomes" id="UP000554235">
    <property type="component" value="Unassembled WGS sequence"/>
</dbReference>
<keyword evidence="8" id="KW-0464">Manganese</keyword>
<gene>
    <name evidence="14" type="ORF">FALBO_2055</name>
</gene>
<evidence type="ECO:0000256" key="9">
    <source>
        <dbReference type="ARBA" id="ARBA00038901"/>
    </source>
</evidence>
<dbReference type="GO" id="GO:0006772">
    <property type="term" value="P:thiamine metabolic process"/>
    <property type="evidence" value="ECO:0007669"/>
    <property type="project" value="TreeGrafter"/>
</dbReference>
<dbReference type="FunFam" id="3.90.950.10:FF:000002">
    <property type="entry name" value="Inosine/xanthosine triphosphatase"/>
    <property type="match status" value="1"/>
</dbReference>
<dbReference type="Gene3D" id="3.90.950.10">
    <property type="match status" value="1"/>
</dbReference>
<proteinExistence type="inferred from homology"/>